<dbReference type="EMBL" id="FUYH01000023">
    <property type="protein sequence ID" value="SKA96982.1"/>
    <property type="molecule type" value="Genomic_DNA"/>
</dbReference>
<dbReference type="PANTHER" id="PTHR30461:SF2">
    <property type="entry name" value="SERINE RECOMBINASE PINE-RELATED"/>
    <property type="match status" value="1"/>
</dbReference>
<evidence type="ECO:0000256" key="2">
    <source>
        <dbReference type="ARBA" id="ARBA00023125"/>
    </source>
</evidence>
<gene>
    <name evidence="7" type="ORF">SAMN05443428_12323</name>
</gene>
<dbReference type="PROSITE" id="PS51736">
    <property type="entry name" value="RECOMBINASES_3"/>
    <property type="match status" value="1"/>
</dbReference>
<dbReference type="InterPro" id="IPR006119">
    <property type="entry name" value="Resolv_N"/>
</dbReference>
<accession>A0A1T4Y587</accession>
<dbReference type="OrthoDB" id="9797501at2"/>
<evidence type="ECO:0000256" key="4">
    <source>
        <dbReference type="PIRSR" id="PIRSR606118-50"/>
    </source>
</evidence>
<dbReference type="STRING" id="1147123.SAMN05443428_12323"/>
<dbReference type="InterPro" id="IPR036162">
    <property type="entry name" value="Resolvase-like_N_sf"/>
</dbReference>
<keyword evidence="1" id="KW-0229">DNA integration</keyword>
<keyword evidence="8" id="KW-1185">Reference proteome</keyword>
<evidence type="ECO:0000256" key="3">
    <source>
        <dbReference type="ARBA" id="ARBA00023172"/>
    </source>
</evidence>
<dbReference type="GO" id="GO:0003677">
    <property type="term" value="F:DNA binding"/>
    <property type="evidence" value="ECO:0007669"/>
    <property type="project" value="UniProtKB-KW"/>
</dbReference>
<sequence length="207" mass="24555">MQRNYAYLRVSTKEQNLNRQLDAIKQLNEYIDERDIYVDKISGRDFNRPGWQALKRSIRSGDTLFIHSLDRLGRNKTQILQEWQWLVDNKINIVILDMPLLDTRRYAQLDGFGELVTSLVLQILSWLAEEERKKIKERQREGIDAAMRRGISFGRPPVPKPKNFHEVYTKWKNGEITATKAMQLLGLKRNTFYKFAREQEEENKQTI</sequence>
<proteinExistence type="predicted"/>
<organism evidence="7 8">
    <name type="scientific">Caloramator quimbayensis</name>
    <dbReference type="NCBI Taxonomy" id="1147123"/>
    <lineage>
        <taxon>Bacteria</taxon>
        <taxon>Bacillati</taxon>
        <taxon>Bacillota</taxon>
        <taxon>Clostridia</taxon>
        <taxon>Eubacteriales</taxon>
        <taxon>Clostridiaceae</taxon>
        <taxon>Caloramator</taxon>
    </lineage>
</organism>
<keyword evidence="3" id="KW-0233">DNA recombination</keyword>
<evidence type="ECO:0000313" key="8">
    <source>
        <dbReference type="Proteomes" id="UP000190105"/>
    </source>
</evidence>
<dbReference type="InterPro" id="IPR050639">
    <property type="entry name" value="SSR_resolvase"/>
</dbReference>
<evidence type="ECO:0000256" key="5">
    <source>
        <dbReference type="PROSITE-ProRule" id="PRU10137"/>
    </source>
</evidence>
<dbReference type="Pfam" id="PF00239">
    <property type="entry name" value="Resolvase"/>
    <property type="match status" value="1"/>
</dbReference>
<dbReference type="CDD" id="cd03768">
    <property type="entry name" value="SR_ResInv"/>
    <property type="match status" value="1"/>
</dbReference>
<feature type="domain" description="Resolvase/invertase-type recombinase catalytic" evidence="6">
    <location>
        <begin position="3"/>
        <end position="150"/>
    </location>
</feature>
<feature type="active site" description="O-(5'-phospho-DNA)-serine intermediate" evidence="4 5">
    <location>
        <position position="11"/>
    </location>
</feature>
<dbReference type="PANTHER" id="PTHR30461">
    <property type="entry name" value="DNA-INVERTASE FROM LAMBDOID PROPHAGE"/>
    <property type="match status" value="1"/>
</dbReference>
<evidence type="ECO:0000313" key="7">
    <source>
        <dbReference type="EMBL" id="SKA96982.1"/>
    </source>
</evidence>
<evidence type="ECO:0000259" key="6">
    <source>
        <dbReference type="PROSITE" id="PS51736"/>
    </source>
</evidence>
<reference evidence="8" key="1">
    <citation type="submission" date="2017-02" db="EMBL/GenBank/DDBJ databases">
        <authorList>
            <person name="Varghese N."/>
            <person name="Submissions S."/>
        </authorList>
    </citation>
    <scope>NUCLEOTIDE SEQUENCE [LARGE SCALE GENOMIC DNA]</scope>
    <source>
        <strain evidence="8">USBA 833</strain>
    </source>
</reference>
<dbReference type="RefSeq" id="WP_078697386.1">
    <property type="nucleotide sequence ID" value="NZ_FUYH01000023.1"/>
</dbReference>
<dbReference type="AlphaFoldDB" id="A0A1T4Y587"/>
<dbReference type="GO" id="GO:0015074">
    <property type="term" value="P:DNA integration"/>
    <property type="evidence" value="ECO:0007669"/>
    <property type="project" value="UniProtKB-KW"/>
</dbReference>
<protein>
    <submittedName>
        <fullName evidence="7">Site-specific DNA recombinase</fullName>
    </submittedName>
</protein>
<dbReference type="PROSITE" id="PS00397">
    <property type="entry name" value="RECOMBINASES_1"/>
    <property type="match status" value="1"/>
</dbReference>
<name>A0A1T4Y587_9CLOT</name>
<dbReference type="Gene3D" id="3.40.50.1390">
    <property type="entry name" value="Resolvase, N-terminal catalytic domain"/>
    <property type="match status" value="1"/>
</dbReference>
<dbReference type="GO" id="GO:0000150">
    <property type="term" value="F:DNA strand exchange activity"/>
    <property type="evidence" value="ECO:0007669"/>
    <property type="project" value="InterPro"/>
</dbReference>
<dbReference type="InterPro" id="IPR006118">
    <property type="entry name" value="Recombinase_CS"/>
</dbReference>
<keyword evidence="2" id="KW-0238">DNA-binding</keyword>
<evidence type="ECO:0000256" key="1">
    <source>
        <dbReference type="ARBA" id="ARBA00022908"/>
    </source>
</evidence>
<dbReference type="SUPFAM" id="SSF53041">
    <property type="entry name" value="Resolvase-like"/>
    <property type="match status" value="1"/>
</dbReference>
<dbReference type="SMART" id="SM00857">
    <property type="entry name" value="Resolvase"/>
    <property type="match status" value="1"/>
</dbReference>
<dbReference type="Proteomes" id="UP000190105">
    <property type="component" value="Unassembled WGS sequence"/>
</dbReference>